<reference evidence="3 4" key="2">
    <citation type="journal article" date="2021" name="Int. J. Syst. Evol. Microbiol.">
        <title>Roseibium litorale sp. nov., isolated from a tidal flat sediment and proposal for the reclassification of Labrenzia polysiphoniae as Roseibium polysiphoniae comb. nov.</title>
        <authorList>
            <person name="Liu Y."/>
            <person name="Pei T."/>
            <person name="Du J."/>
            <person name="Chao M."/>
            <person name="Deng M.R."/>
            <person name="Zhu H."/>
        </authorList>
    </citation>
    <scope>NUCLEOTIDE SEQUENCE [LARGE SCALE GENOMIC DNA]</scope>
    <source>
        <strain evidence="3 4">4C16A</strain>
    </source>
</reference>
<evidence type="ECO:0000313" key="3">
    <source>
        <dbReference type="EMBL" id="MBD8890702.1"/>
    </source>
</evidence>
<evidence type="ECO:0000313" key="4">
    <source>
        <dbReference type="Proteomes" id="UP000632063"/>
    </source>
</evidence>
<evidence type="ECO:0000259" key="2">
    <source>
        <dbReference type="Pfam" id="PF02371"/>
    </source>
</evidence>
<proteinExistence type="predicted"/>
<dbReference type="PANTHER" id="PTHR33055">
    <property type="entry name" value="TRANSPOSASE FOR INSERTION SEQUENCE ELEMENT IS1111A"/>
    <property type="match status" value="1"/>
</dbReference>
<dbReference type="Proteomes" id="UP000632063">
    <property type="component" value="Unassembled WGS sequence"/>
</dbReference>
<sequence>YGQERWKVLALFTPAAKELAHLTALAARRQELISMKVAETNRLKAPGPQALKNTCKALLRTIKAQLELLDQQVEDLIETCQSLKRRVAVSRSLPGVGPRTAIGLAASMPELGTLRRRQAAALAGTAPHPRDSGTLRGYRKMRGGRPQVRTILFMAALAASRANGPLKAFYQRLIQNGKKPIVAISALMRKIIVILNARIREDIAKQS</sequence>
<accession>A0ABR9CIQ4</accession>
<name>A0ABR9CIQ4_9HYPH</name>
<comment type="caution">
    <text evidence="3">The sequence shown here is derived from an EMBL/GenBank/DDBJ whole genome shotgun (WGS) entry which is preliminary data.</text>
</comment>
<dbReference type="RefSeq" id="WP_192146738.1">
    <property type="nucleotide sequence ID" value="NZ_JACYXI010000002.1"/>
</dbReference>
<dbReference type="PANTHER" id="PTHR33055:SF13">
    <property type="entry name" value="TRANSPOSASE"/>
    <property type="match status" value="1"/>
</dbReference>
<gene>
    <name evidence="3" type="ORF">IG616_04030</name>
</gene>
<evidence type="ECO:0000256" key="1">
    <source>
        <dbReference type="SAM" id="Coils"/>
    </source>
</evidence>
<reference evidence="4" key="1">
    <citation type="submission" date="2020-09" db="EMBL/GenBank/DDBJ databases">
        <title>The genome sequence of strain Labrenzia suaedae 4C16A.</title>
        <authorList>
            <person name="Liu Y."/>
        </authorList>
    </citation>
    <scope>NUCLEOTIDE SEQUENCE [LARGE SCALE GENOMIC DNA]</scope>
    <source>
        <strain evidence="4">4C16A</strain>
    </source>
</reference>
<keyword evidence="1" id="KW-0175">Coiled coil</keyword>
<organism evidence="3 4">
    <name type="scientific">Roseibium litorale</name>
    <dbReference type="NCBI Taxonomy" id="2803841"/>
    <lineage>
        <taxon>Bacteria</taxon>
        <taxon>Pseudomonadati</taxon>
        <taxon>Pseudomonadota</taxon>
        <taxon>Alphaproteobacteria</taxon>
        <taxon>Hyphomicrobiales</taxon>
        <taxon>Stappiaceae</taxon>
        <taxon>Roseibium</taxon>
    </lineage>
</organism>
<feature type="non-terminal residue" evidence="3">
    <location>
        <position position="1"/>
    </location>
</feature>
<dbReference type="EMBL" id="JACYXI010000002">
    <property type="protein sequence ID" value="MBD8890702.1"/>
    <property type="molecule type" value="Genomic_DNA"/>
</dbReference>
<dbReference type="InterPro" id="IPR047650">
    <property type="entry name" value="Transpos_IS110"/>
</dbReference>
<dbReference type="Pfam" id="PF02371">
    <property type="entry name" value="Transposase_20"/>
    <property type="match status" value="1"/>
</dbReference>
<feature type="coiled-coil region" evidence="1">
    <location>
        <begin position="59"/>
        <end position="86"/>
    </location>
</feature>
<dbReference type="InterPro" id="IPR003346">
    <property type="entry name" value="Transposase_20"/>
</dbReference>
<protein>
    <submittedName>
        <fullName evidence="3">IS110 family transposase</fullName>
    </submittedName>
</protein>
<keyword evidence="4" id="KW-1185">Reference proteome</keyword>
<feature type="domain" description="Transposase IS116/IS110/IS902 C-terminal" evidence="2">
    <location>
        <begin position="91"/>
        <end position="171"/>
    </location>
</feature>